<evidence type="ECO:0000256" key="6">
    <source>
        <dbReference type="SAM" id="Phobius"/>
    </source>
</evidence>
<comment type="similarity">
    <text evidence="2">Belongs to the autoinducer-2 exporter (AI-2E) (TC 2.A.86) family.</text>
</comment>
<protein>
    <submittedName>
        <fullName evidence="7">AI-2E family transporter</fullName>
    </submittedName>
</protein>
<evidence type="ECO:0000256" key="5">
    <source>
        <dbReference type="ARBA" id="ARBA00023136"/>
    </source>
</evidence>
<feature type="transmembrane region" description="Helical" evidence="6">
    <location>
        <begin position="215"/>
        <end position="232"/>
    </location>
</feature>
<keyword evidence="3 6" id="KW-0812">Transmembrane</keyword>
<evidence type="ECO:0000256" key="4">
    <source>
        <dbReference type="ARBA" id="ARBA00022989"/>
    </source>
</evidence>
<dbReference type="EMBL" id="QFPW01000004">
    <property type="protein sequence ID" value="PZQ50403.1"/>
    <property type="molecule type" value="Genomic_DNA"/>
</dbReference>
<sequence length="349" mass="38246">MQDTTKHKGFILLLFLVTIAFLRLLLPFYGAIMWAAILAIIFNPMLRWLRDRLWPRDNLAALLAVLACLVIAIIPMTLITFAIVDQASEVYQRAQRQNFDVNRVIDSMRASLPPSAIEWIDSVGGDEMTQLRQKITDGLMRGSQLVASQAFTIGQDTLSFLISAGIMLYLLFFFFRDGGDIARGIRSCLPLSEEYSRQLLSKTAAVVRATVKGNVIIAIVQGTIGGVAFWFLGIQGALVWGVMMALLSLLPAIGAALIWAPVAAYFILVDRDYVSGGILIFVGVAVIGLVDNLLRPPLVGKDTRLPDYVVLTSTIGGMSVLGINGFVIGPLVAALFLAAWQLFRDEQRN</sequence>
<feature type="transmembrane region" description="Helical" evidence="6">
    <location>
        <begin position="32"/>
        <end position="49"/>
    </location>
</feature>
<evidence type="ECO:0000256" key="1">
    <source>
        <dbReference type="ARBA" id="ARBA00004141"/>
    </source>
</evidence>
<comment type="subcellular location">
    <subcellularLocation>
        <location evidence="1">Membrane</location>
        <topology evidence="1">Multi-pass membrane protein</topology>
    </subcellularLocation>
</comment>
<evidence type="ECO:0000256" key="3">
    <source>
        <dbReference type="ARBA" id="ARBA00022692"/>
    </source>
</evidence>
<dbReference type="Pfam" id="PF01594">
    <property type="entry name" value="AI-2E_transport"/>
    <property type="match status" value="1"/>
</dbReference>
<feature type="transmembrane region" description="Helical" evidence="6">
    <location>
        <begin position="273"/>
        <end position="290"/>
    </location>
</feature>
<gene>
    <name evidence="7" type="ORF">DI556_07560</name>
</gene>
<feature type="transmembrane region" description="Helical" evidence="6">
    <location>
        <begin position="310"/>
        <end position="343"/>
    </location>
</feature>
<dbReference type="PANTHER" id="PTHR21716">
    <property type="entry name" value="TRANSMEMBRANE PROTEIN"/>
    <property type="match status" value="1"/>
</dbReference>
<evidence type="ECO:0000313" key="8">
    <source>
        <dbReference type="Proteomes" id="UP000249185"/>
    </source>
</evidence>
<feature type="transmembrane region" description="Helical" evidence="6">
    <location>
        <begin position="61"/>
        <end position="84"/>
    </location>
</feature>
<keyword evidence="4 6" id="KW-1133">Transmembrane helix</keyword>
<dbReference type="PANTHER" id="PTHR21716:SF4">
    <property type="entry name" value="TRANSMEMBRANE PROTEIN 245"/>
    <property type="match status" value="1"/>
</dbReference>
<organism evidence="7 8">
    <name type="scientific">Rhodovulum sulfidophilum</name>
    <name type="common">Rhodobacter sulfidophilus</name>
    <dbReference type="NCBI Taxonomy" id="35806"/>
    <lineage>
        <taxon>Bacteria</taxon>
        <taxon>Pseudomonadati</taxon>
        <taxon>Pseudomonadota</taxon>
        <taxon>Alphaproteobacteria</taxon>
        <taxon>Rhodobacterales</taxon>
        <taxon>Paracoccaceae</taxon>
        <taxon>Rhodovulum</taxon>
    </lineage>
</organism>
<accession>A0A2W5Q6R6</accession>
<feature type="transmembrane region" description="Helical" evidence="6">
    <location>
        <begin position="9"/>
        <end position="26"/>
    </location>
</feature>
<keyword evidence="5 6" id="KW-0472">Membrane</keyword>
<dbReference type="AlphaFoldDB" id="A0A2W5Q6R6"/>
<feature type="transmembrane region" description="Helical" evidence="6">
    <location>
        <begin position="238"/>
        <end position="266"/>
    </location>
</feature>
<reference evidence="7 8" key="1">
    <citation type="submission" date="2017-08" db="EMBL/GenBank/DDBJ databases">
        <title>Infants hospitalized years apart are colonized by the same room-sourced microbial strains.</title>
        <authorList>
            <person name="Brooks B."/>
            <person name="Olm M.R."/>
            <person name="Firek B.A."/>
            <person name="Baker R."/>
            <person name="Thomas B.C."/>
            <person name="Morowitz M.J."/>
            <person name="Banfield J.F."/>
        </authorList>
    </citation>
    <scope>NUCLEOTIDE SEQUENCE [LARGE SCALE GENOMIC DNA]</scope>
    <source>
        <strain evidence="7">S2_005_002_R2_34</strain>
    </source>
</reference>
<name>A0A2W5Q6R6_RHOSU</name>
<feature type="transmembrane region" description="Helical" evidence="6">
    <location>
        <begin position="158"/>
        <end position="175"/>
    </location>
</feature>
<dbReference type="Proteomes" id="UP000249185">
    <property type="component" value="Unassembled WGS sequence"/>
</dbReference>
<evidence type="ECO:0000256" key="2">
    <source>
        <dbReference type="ARBA" id="ARBA00009773"/>
    </source>
</evidence>
<dbReference type="GO" id="GO:0016020">
    <property type="term" value="C:membrane"/>
    <property type="evidence" value="ECO:0007669"/>
    <property type="project" value="UniProtKB-SubCell"/>
</dbReference>
<comment type="caution">
    <text evidence="7">The sequence shown here is derived from an EMBL/GenBank/DDBJ whole genome shotgun (WGS) entry which is preliminary data.</text>
</comment>
<proteinExistence type="inferred from homology"/>
<dbReference type="InterPro" id="IPR002549">
    <property type="entry name" value="AI-2E-like"/>
</dbReference>
<evidence type="ECO:0000313" key="7">
    <source>
        <dbReference type="EMBL" id="PZQ50403.1"/>
    </source>
</evidence>